<keyword evidence="2" id="KW-1185">Reference proteome</keyword>
<protein>
    <submittedName>
        <fullName evidence="1">Uncharacterized protein</fullName>
    </submittedName>
</protein>
<evidence type="ECO:0000313" key="1">
    <source>
        <dbReference type="EMBL" id="KAJ9112652.1"/>
    </source>
</evidence>
<proteinExistence type="predicted"/>
<dbReference type="Proteomes" id="UP001241377">
    <property type="component" value="Unassembled WGS sequence"/>
</dbReference>
<evidence type="ECO:0000313" key="2">
    <source>
        <dbReference type="Proteomes" id="UP001241377"/>
    </source>
</evidence>
<name>A0ACC2WQ38_9TREE</name>
<reference evidence="1" key="1">
    <citation type="submission" date="2023-04" db="EMBL/GenBank/DDBJ databases">
        <title>Draft Genome sequencing of Naganishia species isolated from polar environments using Oxford Nanopore Technology.</title>
        <authorList>
            <person name="Leo P."/>
            <person name="Venkateswaran K."/>
        </authorList>
    </citation>
    <scope>NUCLEOTIDE SEQUENCE</scope>
    <source>
        <strain evidence="1">MNA-CCFEE 5261</strain>
    </source>
</reference>
<sequence>MPTAPVTTPSPPDTPLSEEQGTSTRVLGAPGHPVVKHRVNVRHESDDDDEEVTVSERTALVPPSGTGRAYDATAHSEAAEEGASSPEREAAKAERRILTTPLLFTIFLAIVLVTAVNWTLALLLAQSTAYQMSGVWGKLGLGSRGDGLVAMWVAAVGGWTGVAAIVFGENALGRTSATVSLSLSERSSSVPTGLLKLCVGQRNVNKTSSLSWSHNPSRAEIPDFTGNASQGLRGDVIDTAFCLAGWNRIGGDDAFRTLRAVYVEGLVLSRLPKASTSRDSASVGSACVLTPSKRDGQRLAVIFGPCGGDFFQDFVEGVALGSWRFASPLSMSPPMRRCHVPGGIRTNDPLHDMRKDPSCTNNRPLAQFSQPVSLLLLTNLFSLVLLLPLFLLTIISAPLRREHYPLLALPLGATVLTYLLAIGASVSVARAREKEGRRVLQSLARRHGLRTAPEERQATVVKTTANGNGMESKGYLATIWNWIRALAAFVGGLLGAMCLVLLLCNLCLSAYDNTTPLLREESKLIAVQPKGYPWSYNVHLLCTDPPKKGEEGDADPTFSMSFEDLLGGGDQFPPDHKRPRKNTTNLPTVLYEAPSGVPGSIAFLPAARVRNPNSPFPQPQPPNNGTEINQVSPYPGSWIVALQAAHKVNRVCVWDRPGYGFSDSGPVEFGQVAESLHQALERSGEQGPFILVGDGYGGLLTRIFAAKYAKLVHSVLYVDSQSAQTWFRFPPEYNMLTLRVHRFFTHLVPTLISPLGITRFYSLFTQYDPSMSRVLASKRPSPSTAQLSTPLRSRLTAEVYESHTHHSASYKALLKAQPPRYPSDKPAIILSSDEQMQRNKAWAEGQRALAEEITSEEGREAWVVVKGGVGHDLCSPTGGKDGRGRRACSRALIHLFSIE</sequence>
<organism evidence="1 2">
    <name type="scientific">Naganishia cerealis</name>
    <dbReference type="NCBI Taxonomy" id="610337"/>
    <lineage>
        <taxon>Eukaryota</taxon>
        <taxon>Fungi</taxon>
        <taxon>Dikarya</taxon>
        <taxon>Basidiomycota</taxon>
        <taxon>Agaricomycotina</taxon>
        <taxon>Tremellomycetes</taxon>
        <taxon>Filobasidiales</taxon>
        <taxon>Filobasidiaceae</taxon>
        <taxon>Naganishia</taxon>
    </lineage>
</organism>
<dbReference type="EMBL" id="JASBWR010000004">
    <property type="protein sequence ID" value="KAJ9112652.1"/>
    <property type="molecule type" value="Genomic_DNA"/>
</dbReference>
<comment type="caution">
    <text evidence="1">The sequence shown here is derived from an EMBL/GenBank/DDBJ whole genome shotgun (WGS) entry which is preliminary data.</text>
</comment>
<accession>A0ACC2WQ38</accession>
<gene>
    <name evidence="1" type="ORF">QFC19_000672</name>
</gene>